<dbReference type="SUPFAM" id="SSF52540">
    <property type="entry name" value="P-loop containing nucleoside triphosphate hydrolases"/>
    <property type="match status" value="1"/>
</dbReference>
<gene>
    <name evidence="4" type="ORF">AWM75_05205</name>
</gene>
<evidence type="ECO:0000256" key="3">
    <source>
        <dbReference type="ARBA" id="ARBA00013368"/>
    </source>
</evidence>
<proteinExistence type="inferred from homology"/>
<dbReference type="InterPro" id="IPR027417">
    <property type="entry name" value="P-loop_NTPase"/>
</dbReference>
<dbReference type="KEGG" id="auh:AWM75_05205"/>
<dbReference type="PANTHER" id="PTHR32114:SF2">
    <property type="entry name" value="ABC TRANSPORTER ABCH.3"/>
    <property type="match status" value="1"/>
</dbReference>
<dbReference type="Pfam" id="PF13558">
    <property type="entry name" value="SbcC_Walker_B"/>
    <property type="match status" value="1"/>
</dbReference>
<protein>
    <recommendedName>
        <fullName evidence="3">Nuclease SbcCD subunit C</fullName>
    </recommendedName>
</protein>
<reference evidence="4 5" key="1">
    <citation type="journal article" date="2016" name="Genome Announc.">
        <title>Complete Genome Sequences of Aerococcus christensenii CCUG 28831T, Aerococcus sanguinicola CCUG 43001T, Aerococcus urinae CCUG 36881T, Aerococcus urinaeequi CCUG 28094T, Aerococcus urinaehominis CCUG 42038 BT, and Aerococcus viridans CCUG 4311T.</title>
        <authorList>
            <person name="Carkaci D."/>
            <person name="Dargis R."/>
            <person name="Nielsen X.C."/>
            <person name="Skovgaard O."/>
            <person name="Fuursted K."/>
            <person name="Christensen J.J."/>
        </authorList>
    </citation>
    <scope>NUCLEOTIDE SEQUENCE [LARGE SCALE GENOMIC DNA]</scope>
    <source>
        <strain evidence="4 5">CCUG42038B</strain>
    </source>
</reference>
<dbReference type="Proteomes" id="UP000062260">
    <property type="component" value="Chromosome"/>
</dbReference>
<organism evidence="4 5">
    <name type="scientific">Aerococcus urinaehominis</name>
    <dbReference type="NCBI Taxonomy" id="128944"/>
    <lineage>
        <taxon>Bacteria</taxon>
        <taxon>Bacillati</taxon>
        <taxon>Bacillota</taxon>
        <taxon>Bacilli</taxon>
        <taxon>Lactobacillales</taxon>
        <taxon>Aerococcaceae</taxon>
        <taxon>Aerococcus</taxon>
    </lineage>
</organism>
<dbReference type="PANTHER" id="PTHR32114">
    <property type="entry name" value="ABC TRANSPORTER ABCH.3"/>
    <property type="match status" value="1"/>
</dbReference>
<keyword evidence="5" id="KW-1185">Reference proteome</keyword>
<sequence>MKPISLSFTAFGPYKGTVTIDFADLYHHRVFLISGPTGGGKTMIFDAMVYALYGQASGSSRQTNELKSQYASDIDLCRVVFTFEVQGQAYTVERWPNQMGPGKKKPVVQVNAGVSLAPYEGDPKQVEAKIQSLVGLTYNQFRQIVLLPQGEFKKLLTAKTSDKMPIFRNIFATEDIAAFQESLGQRFKLVRREADQAHQDLSQAQDHLLALFDDQAQDQLKNIFDQEASDQALAWLAQAQQDLSKQRQDLNQAIKLRQLAQDRHRDILNLFSDQDDLAKRQARLAADQAAVTDQREAYQNYQASQPAYQAYQAFQRDQQALARQNQAWQHLQQDQEKYDQDKKAYQAEQDRQQAALATLASDQDKLTQLGQDIEAGRRYQDLLAQGQASKQKLSGQLATSQSLKDQLAQQTDHLASHQQQLNQLESQLIDMEALYRDKDQLSHRDHHLSQVKDRLASYQSLLAGRDQANHSYQGQRQAYDQASQKLKELRLDYYDNLAGYLAQDLEAAQPCPVCGSFDHPKPALLTSQTVSQSELDQAEKRLQKEKSTLDQLSFQLSQYNQDLDQLLVEMAWQDLDLDQISNDLAQQLAQQNQAWQVWEDQVASYHQQEQQLKSLRSACQNDQAQLNQLKDQLSQQTHESARIQAQLEAIDQQLASYDQNKDWHNLDQWQKNYQELSQRIQAHQELAKRLENWQHQLDQEGVRLASRYELIEDQRDQAKQASQASYQLYQDQLAQLAWSEDQLLTLHQADCDWQDLGQQLKELDQTAYALAEQAKHLDKKFSQLAVDQDRASYQQKAAELAAEADRQSEALTRLIGQDQALTRAIKSWQISDTNYHQLSGDYSLLASLNRVANGEGRDKKITFETYILTLYFEKVLAIANLTLKQLTQGRYRFIRQKELRGRGYQGLDVEVIDYFTGQSRSVDSLSGGESFKAALALALGLSEVMQAVSGGRAVQLLFIDEGFGSLDQESLQQALDCLIDLQQSSGRLIGIISHVAALKAQIPAQLQVTTGPEGSRVRTLTPN</sequence>
<accession>A0A120IAX1</accession>
<dbReference type="AlphaFoldDB" id="A0A120IAX1"/>
<dbReference type="Gene3D" id="3.40.50.300">
    <property type="entry name" value="P-loop containing nucleotide triphosphate hydrolases"/>
    <property type="match status" value="2"/>
</dbReference>
<dbReference type="STRING" id="128944.AWM75_05205"/>
<reference evidence="5" key="2">
    <citation type="submission" date="2016-01" db="EMBL/GenBank/DDBJ databases">
        <title>Six Aerococcus type strain genome sequencing and assembly using PacBio and Illumina Hiseq.</title>
        <authorList>
            <person name="Carkaci D."/>
            <person name="Dargis R."/>
            <person name="Nielsen X.C."/>
            <person name="Skovgaard O."/>
            <person name="Fuursted K."/>
            <person name="Christensen J.J."/>
        </authorList>
    </citation>
    <scope>NUCLEOTIDE SEQUENCE [LARGE SCALE GENOMIC DNA]</scope>
    <source>
        <strain evidence="5">CCUG42038B</strain>
    </source>
</reference>
<dbReference type="RefSeq" id="WP_067979148.1">
    <property type="nucleotide sequence ID" value="NZ_CP014163.1"/>
</dbReference>
<comment type="subunit">
    <text evidence="2">Heterodimer of SbcC and SbcD.</text>
</comment>
<evidence type="ECO:0000313" key="5">
    <source>
        <dbReference type="Proteomes" id="UP000062260"/>
    </source>
</evidence>
<dbReference type="OrthoDB" id="9795626at2"/>
<dbReference type="EMBL" id="CP014163">
    <property type="protein sequence ID" value="AMB99429.1"/>
    <property type="molecule type" value="Genomic_DNA"/>
</dbReference>
<comment type="similarity">
    <text evidence="1">Belongs to the SMC family. SbcC subfamily.</text>
</comment>
<evidence type="ECO:0000256" key="2">
    <source>
        <dbReference type="ARBA" id="ARBA00011322"/>
    </source>
</evidence>
<evidence type="ECO:0000256" key="1">
    <source>
        <dbReference type="ARBA" id="ARBA00006930"/>
    </source>
</evidence>
<evidence type="ECO:0000313" key="4">
    <source>
        <dbReference type="EMBL" id="AMB99429.1"/>
    </source>
</evidence>
<name>A0A120IAX1_9LACT</name>